<accession>A0A3D8IMI6</accession>
<evidence type="ECO:0000256" key="1">
    <source>
        <dbReference type="ARBA" id="ARBA00023224"/>
    </source>
</evidence>
<keyword evidence="3" id="KW-0472">Membrane</keyword>
<evidence type="ECO:0000313" key="6">
    <source>
        <dbReference type="Proteomes" id="UP000256379"/>
    </source>
</evidence>
<keyword evidence="6" id="KW-1185">Reference proteome</keyword>
<feature type="transmembrane region" description="Helical" evidence="3">
    <location>
        <begin position="28"/>
        <end position="46"/>
    </location>
</feature>
<keyword evidence="1 2" id="KW-0807">Transducer</keyword>
<keyword evidence="3" id="KW-0812">Transmembrane</keyword>
<dbReference type="OrthoDB" id="1808874at2"/>
<proteinExistence type="predicted"/>
<dbReference type="AlphaFoldDB" id="A0A3D8IMI6"/>
<dbReference type="SMART" id="SM00283">
    <property type="entry name" value="MA"/>
    <property type="match status" value="1"/>
</dbReference>
<dbReference type="Proteomes" id="UP000256379">
    <property type="component" value="Unassembled WGS sequence"/>
</dbReference>
<evidence type="ECO:0000259" key="4">
    <source>
        <dbReference type="PROSITE" id="PS50111"/>
    </source>
</evidence>
<name>A0A3D8IMI6_9HELI</name>
<comment type="caution">
    <text evidence="5">The sequence shown here is derived from an EMBL/GenBank/DDBJ whole genome shotgun (WGS) entry which is preliminary data.</text>
</comment>
<reference evidence="5 6" key="1">
    <citation type="submission" date="2018-04" db="EMBL/GenBank/DDBJ databases">
        <title>Novel Campyloabacter and Helicobacter Species and Strains.</title>
        <authorList>
            <person name="Mannion A.J."/>
            <person name="Shen Z."/>
            <person name="Fox J.G."/>
        </authorList>
    </citation>
    <scope>NUCLEOTIDE SEQUENCE [LARGE SCALE GENOMIC DNA]</scope>
    <source>
        <strain evidence="5 6">MIT 17-337</strain>
    </source>
</reference>
<evidence type="ECO:0000256" key="3">
    <source>
        <dbReference type="SAM" id="Phobius"/>
    </source>
</evidence>
<dbReference type="PANTHER" id="PTHR32089">
    <property type="entry name" value="METHYL-ACCEPTING CHEMOTAXIS PROTEIN MCPB"/>
    <property type="match status" value="1"/>
</dbReference>
<keyword evidence="3" id="KW-1133">Transmembrane helix</keyword>
<protein>
    <submittedName>
        <fullName evidence="5">Chemotaxis protein</fullName>
    </submittedName>
</protein>
<dbReference type="EMBL" id="NXLQ01000010">
    <property type="protein sequence ID" value="RDU65791.1"/>
    <property type="molecule type" value="Genomic_DNA"/>
</dbReference>
<gene>
    <name evidence="5" type="ORF">CQA53_05725</name>
</gene>
<dbReference type="PANTHER" id="PTHR32089:SF112">
    <property type="entry name" value="LYSOZYME-LIKE PROTEIN-RELATED"/>
    <property type="match status" value="1"/>
</dbReference>
<dbReference type="GO" id="GO:0016020">
    <property type="term" value="C:membrane"/>
    <property type="evidence" value="ECO:0007669"/>
    <property type="project" value="InterPro"/>
</dbReference>
<evidence type="ECO:0000313" key="5">
    <source>
        <dbReference type="EMBL" id="RDU65791.1"/>
    </source>
</evidence>
<evidence type="ECO:0000256" key="2">
    <source>
        <dbReference type="PROSITE-ProRule" id="PRU00284"/>
    </source>
</evidence>
<dbReference type="InterPro" id="IPR004089">
    <property type="entry name" value="MCPsignal_dom"/>
</dbReference>
<dbReference type="Pfam" id="PF00015">
    <property type="entry name" value="MCPsignal"/>
    <property type="match status" value="1"/>
</dbReference>
<organism evidence="5 6">
    <name type="scientific">Helicobacter didelphidarum</name>
    <dbReference type="NCBI Taxonomy" id="2040648"/>
    <lineage>
        <taxon>Bacteria</taxon>
        <taxon>Pseudomonadati</taxon>
        <taxon>Campylobacterota</taxon>
        <taxon>Epsilonproteobacteria</taxon>
        <taxon>Campylobacterales</taxon>
        <taxon>Helicobacteraceae</taxon>
        <taxon>Helicobacter</taxon>
    </lineage>
</organism>
<dbReference type="RefSeq" id="WP_115543067.1">
    <property type="nucleotide sequence ID" value="NZ_NXLQ01000010.1"/>
</dbReference>
<dbReference type="PROSITE" id="PS50111">
    <property type="entry name" value="CHEMOTAXIS_TRANSDUC_2"/>
    <property type="match status" value="1"/>
</dbReference>
<dbReference type="Gene3D" id="1.10.287.950">
    <property type="entry name" value="Methyl-accepting chemotaxis protein"/>
    <property type="match status" value="1"/>
</dbReference>
<dbReference type="GO" id="GO:0007165">
    <property type="term" value="P:signal transduction"/>
    <property type="evidence" value="ECO:0007669"/>
    <property type="project" value="UniProtKB-KW"/>
</dbReference>
<sequence length="466" mass="52315">MLNKILLASATCLLVVLPIIAFIQGNIFVGIIAFIVLILLIGFWILENKKDIFLQKIIAVTNNAKEGDFENRVIHLKGDAKLVLLSDNINILLDNLEAFLREVNTSISASQQNEFYRRALGEGLKGTFVKNIDNINFCLASIEANAKESIQNSLARSLMNMSLDNQNHDLKNISNDLSQNMSDLEDVNTNIHSLVQISRDNQENMQEVSHSVETLLGLISQNNDSITGFSQRSNDIGNVIQLIIGIASQTNLLALNASIEAARAGEHGRGFAVVADEVRKLAENTRQATDKISLVIQTMQQEINSIQVSSQEIYRIVQDTQDKITSFSQVFENLGESSTTLNKIFADIHKSLVINTVKIEHIVYKSNTYLSFKIMKPAQDFTQHAISHLFEDEISKELLFTLIDKDNIEQSRKVITKCVINALQKLEIKELNIQDVDYIVKNLNEMETESRKIINDLDLSVQKSKN</sequence>
<dbReference type="SUPFAM" id="SSF58104">
    <property type="entry name" value="Methyl-accepting chemotaxis protein (MCP) signaling domain"/>
    <property type="match status" value="1"/>
</dbReference>
<feature type="domain" description="Methyl-accepting transducer" evidence="4">
    <location>
        <begin position="141"/>
        <end position="370"/>
    </location>
</feature>